<organism evidence="1 2">
    <name type="scientific">Chaenocephalus aceratus</name>
    <name type="common">Blackfin icefish</name>
    <name type="synonym">Chaenichthys aceratus</name>
    <dbReference type="NCBI Taxonomy" id="36190"/>
    <lineage>
        <taxon>Eukaryota</taxon>
        <taxon>Metazoa</taxon>
        <taxon>Chordata</taxon>
        <taxon>Craniata</taxon>
        <taxon>Vertebrata</taxon>
        <taxon>Euteleostomi</taxon>
        <taxon>Actinopterygii</taxon>
        <taxon>Neopterygii</taxon>
        <taxon>Teleostei</taxon>
        <taxon>Neoteleostei</taxon>
        <taxon>Acanthomorphata</taxon>
        <taxon>Eupercaria</taxon>
        <taxon>Perciformes</taxon>
        <taxon>Notothenioidei</taxon>
        <taxon>Channichthyidae</taxon>
        <taxon>Chaenocephalus</taxon>
    </lineage>
</organism>
<keyword evidence="2" id="KW-1185">Reference proteome</keyword>
<reference evidence="1" key="1">
    <citation type="submission" date="2022-05" db="EMBL/GenBank/DDBJ databases">
        <title>Chromosome-level genome of Chaenocephalus aceratus.</title>
        <authorList>
            <person name="Park H."/>
        </authorList>
    </citation>
    <scope>NUCLEOTIDE SEQUENCE</scope>
    <source>
        <strain evidence="1">KU_202001</strain>
    </source>
</reference>
<proteinExistence type="predicted"/>
<accession>A0ACB9XKY3</accession>
<dbReference type="EMBL" id="CM043789">
    <property type="protein sequence ID" value="KAI4827055.1"/>
    <property type="molecule type" value="Genomic_DNA"/>
</dbReference>
<sequence length="470" mass="52420">MTYSAPESVFKGVDLHPKNNNFLHHTSEISVDQLIVRRGQPFKLTLNVAQPFGPKLHQLHITAKTGEIPTEKQGTLSLFGIPDVVTRSRSAIAVWKADLHKDSSLRTLVLNLTPPAVTPVGEWILTVKLEGEEMLLGKLVVLYNPWCPGRCFICLFEDNMVEISLLILDLNLKHKKDPADDVSARCNPIYVSRVVSAMINSQDDRGVLQGNWGTSYIGGYSPSHWSGSYPILRRWYNIGAQPVKYGQCWVFAGVMCSVMRLLGIPCRVVTNFSSAHDSNANLIIDKYLAEDGVAPKASHDSVWNYHVWVEAWMRRPDLSEDGAFDGWQVVDPTPQEESDGIFCCGPAPVKAVLKGETNLKYDIPFVFAEVNADCIAWMVKADGSKLNIRSDTARVGHHISTKSVGSRKRLSITDSYKYREGTEKEREVFEYAQSNMGGDEDEDEIEEGEDDDETEDNVAVEETDDAIPSE</sequence>
<dbReference type="Proteomes" id="UP001057452">
    <property type="component" value="Chromosome 5"/>
</dbReference>
<evidence type="ECO:0000313" key="2">
    <source>
        <dbReference type="Proteomes" id="UP001057452"/>
    </source>
</evidence>
<protein>
    <submittedName>
        <fullName evidence="1">Uncharacterized protein</fullName>
    </submittedName>
</protein>
<name>A0ACB9XKY3_CHAAC</name>
<gene>
    <name evidence="1" type="ORF">KUCAC02_030482</name>
</gene>
<comment type="caution">
    <text evidence="1">The sequence shown here is derived from an EMBL/GenBank/DDBJ whole genome shotgun (WGS) entry which is preliminary data.</text>
</comment>
<evidence type="ECO:0000313" key="1">
    <source>
        <dbReference type="EMBL" id="KAI4827055.1"/>
    </source>
</evidence>